<evidence type="ECO:0000256" key="6">
    <source>
        <dbReference type="ARBA" id="ARBA00023122"/>
    </source>
</evidence>
<evidence type="ECO:0000256" key="10">
    <source>
        <dbReference type="ARBA" id="ARBA00047490"/>
    </source>
</evidence>
<dbReference type="GO" id="GO:0019343">
    <property type="term" value="P:cysteine biosynthetic process via cystathionine"/>
    <property type="evidence" value="ECO:0007669"/>
    <property type="project" value="InterPro"/>
</dbReference>
<dbReference type="GO" id="GO:0004122">
    <property type="term" value="F:cystathionine beta-synthase activity"/>
    <property type="evidence" value="ECO:0007669"/>
    <property type="project" value="UniProtKB-EC"/>
</dbReference>
<sequence>MEFLKPGEVSQCLYNQNDKQSPHPKLNKKPFQKIIPNILHAIGNTPMIRLNHIPQSFGIKCEIFAKCEFFNPGGSVKDRIAIAMIEDAESRGLLKSTSTIIEPTSGNAGIGLAVACAVKGYKCICVMPDKTSMEKENILTSLGAKVIRTPDTSVDDPDGVFHISRKLAASIPDSIILQQFKNPINPLAHYHITAMEIFDQCDGEIDMIVIGVGSGGTMTGVGRKIKELLPNCTIVGVDPVGSFIAEPPILNETTLKYTEVEGIGHDYYPKTLDKSVVDYWIKVTDKESLHMARKLHREEGILCGSSTGSLMSGALEAARNLKEGQKCVVMFPDGVGNYLTKFVSDYWMESKDFLPRPNIFKHWWWDITVSNLSLARTETISLNMTCGELSSMLYSQGVDVLPCVDQNRILQGIIYAKDVTCKLLNASITLGDPVRRVLSQKYRKITVNSSLGELSHILERELVAVIVEENEPSQPIIFKGFVFASNLVQYITENSIE</sequence>
<name>A0A5N4B188_PHOPY</name>
<evidence type="ECO:0000259" key="11">
    <source>
        <dbReference type="Pfam" id="PF00291"/>
    </source>
</evidence>
<evidence type="ECO:0000313" key="13">
    <source>
        <dbReference type="Proteomes" id="UP000327044"/>
    </source>
</evidence>
<evidence type="ECO:0000256" key="9">
    <source>
        <dbReference type="ARBA" id="ARBA00026192"/>
    </source>
</evidence>
<comment type="catalytic activity">
    <reaction evidence="10">
        <text>L-homocysteine + L-serine = L,L-cystathionine + H2O</text>
        <dbReference type="Rhea" id="RHEA:10112"/>
        <dbReference type="ChEBI" id="CHEBI:15377"/>
        <dbReference type="ChEBI" id="CHEBI:33384"/>
        <dbReference type="ChEBI" id="CHEBI:58161"/>
        <dbReference type="ChEBI" id="CHEBI:58199"/>
        <dbReference type="EC" id="4.2.1.22"/>
    </reaction>
</comment>
<reference evidence="12 13" key="1">
    <citation type="journal article" date="2018" name="Elife">
        <title>Firefly genomes illuminate parallel origins of bioluminescence in beetles.</title>
        <authorList>
            <person name="Fallon T.R."/>
            <person name="Lower S.E."/>
            <person name="Chang C.H."/>
            <person name="Bessho-Uehara M."/>
            <person name="Martin G.J."/>
            <person name="Bewick A.J."/>
            <person name="Behringer M."/>
            <person name="Debat H.J."/>
            <person name="Wong I."/>
            <person name="Day J.C."/>
            <person name="Suvorov A."/>
            <person name="Silva C.J."/>
            <person name="Stanger-Hall K.F."/>
            <person name="Hall D.W."/>
            <person name="Schmitz R.J."/>
            <person name="Nelson D.R."/>
            <person name="Lewis S.M."/>
            <person name="Shigenobu S."/>
            <person name="Bybee S.M."/>
            <person name="Larracuente A.M."/>
            <person name="Oba Y."/>
            <person name="Weng J.K."/>
        </authorList>
    </citation>
    <scope>NUCLEOTIDE SEQUENCE [LARGE SCALE GENOMIC DNA]</scope>
    <source>
        <strain evidence="12">1611_PpyrPB1</strain>
        <tissue evidence="12">Whole body</tissue>
    </source>
</reference>
<dbReference type="InterPro" id="IPR005857">
    <property type="entry name" value="Cysta_beta_synth"/>
</dbReference>
<dbReference type="EMBL" id="VVIM01000001">
    <property type="protein sequence ID" value="KAB0803355.1"/>
    <property type="molecule type" value="Genomic_DNA"/>
</dbReference>
<dbReference type="InterPro" id="IPR050214">
    <property type="entry name" value="Cys_Synth/Cystath_Beta-Synth"/>
</dbReference>
<proteinExistence type="inferred from homology"/>
<dbReference type="AlphaFoldDB" id="A0A5N4B188"/>
<dbReference type="InParanoid" id="A0A5N4B188"/>
<dbReference type="Pfam" id="PF00291">
    <property type="entry name" value="PALP"/>
    <property type="match status" value="1"/>
</dbReference>
<dbReference type="SUPFAM" id="SSF54631">
    <property type="entry name" value="CBS-domain pair"/>
    <property type="match status" value="1"/>
</dbReference>
<protein>
    <recommendedName>
        <fullName evidence="9">Cystathionine beta-synthase</fullName>
        <ecNumber evidence="4">4.2.1.22</ecNumber>
    </recommendedName>
</protein>
<gene>
    <name evidence="12" type="ORF">PPYR_00325</name>
</gene>
<keyword evidence="7" id="KW-0198">Cysteine biosynthesis</keyword>
<keyword evidence="6" id="KW-0129">CBS domain</keyword>
<comment type="caution">
    <text evidence="12">The sequence shown here is derived from an EMBL/GenBank/DDBJ whole genome shotgun (WGS) entry which is preliminary data.</text>
</comment>
<dbReference type="EC" id="4.2.1.22" evidence="4"/>
<dbReference type="NCBIfam" id="TIGR01137">
    <property type="entry name" value="cysta_beta"/>
    <property type="match status" value="1"/>
</dbReference>
<comment type="pathway">
    <text evidence="2">Amino-acid biosynthesis; L-cysteine biosynthesis; L-cysteine from L-homocysteine and L-serine: step 1/2.</text>
</comment>
<feature type="domain" description="Tryptophan synthase beta chain-like PALP" evidence="11">
    <location>
        <begin position="39"/>
        <end position="333"/>
    </location>
</feature>
<evidence type="ECO:0000256" key="5">
    <source>
        <dbReference type="ARBA" id="ARBA00022898"/>
    </source>
</evidence>
<dbReference type="GO" id="GO:0030170">
    <property type="term" value="F:pyridoxal phosphate binding"/>
    <property type="evidence" value="ECO:0007669"/>
    <property type="project" value="UniProtKB-ARBA"/>
</dbReference>
<dbReference type="Gene3D" id="3.10.580.10">
    <property type="entry name" value="CBS-domain"/>
    <property type="match status" value="1"/>
</dbReference>
<evidence type="ECO:0000256" key="7">
    <source>
        <dbReference type="ARBA" id="ARBA00023192"/>
    </source>
</evidence>
<keyword evidence="13" id="KW-1185">Reference proteome</keyword>
<dbReference type="InterPro" id="IPR046342">
    <property type="entry name" value="CBS_dom_sf"/>
</dbReference>
<evidence type="ECO:0000256" key="1">
    <source>
        <dbReference type="ARBA" id="ARBA00001933"/>
    </source>
</evidence>
<dbReference type="InterPro" id="IPR001216">
    <property type="entry name" value="P-phosphate_BS"/>
</dbReference>
<evidence type="ECO:0000256" key="2">
    <source>
        <dbReference type="ARBA" id="ARBA00005003"/>
    </source>
</evidence>
<dbReference type="CDD" id="cd01561">
    <property type="entry name" value="CBS_like"/>
    <property type="match status" value="1"/>
</dbReference>
<dbReference type="SUPFAM" id="SSF53686">
    <property type="entry name" value="Tryptophan synthase beta subunit-like PLP-dependent enzymes"/>
    <property type="match status" value="1"/>
</dbReference>
<dbReference type="FunFam" id="3.40.50.1100:FF:000118">
    <property type="entry name" value="Related to CYS4-cystathionine beta-synthase"/>
    <property type="match status" value="1"/>
</dbReference>
<evidence type="ECO:0000313" key="12">
    <source>
        <dbReference type="EMBL" id="KAB0803355.1"/>
    </source>
</evidence>
<dbReference type="GO" id="GO:0005737">
    <property type="term" value="C:cytoplasm"/>
    <property type="evidence" value="ECO:0007669"/>
    <property type="project" value="InterPro"/>
</dbReference>
<dbReference type="Gene3D" id="3.40.50.1100">
    <property type="match status" value="2"/>
</dbReference>
<evidence type="ECO:0000256" key="8">
    <source>
        <dbReference type="ARBA" id="ARBA00023239"/>
    </source>
</evidence>
<dbReference type="UniPathway" id="UPA00136">
    <property type="reaction ID" value="UER00201"/>
</dbReference>
<keyword evidence="7" id="KW-0028">Amino-acid biosynthesis</keyword>
<dbReference type="OrthoDB" id="728at2759"/>
<keyword evidence="5" id="KW-0663">Pyridoxal phosphate</keyword>
<keyword evidence="8" id="KW-0456">Lyase</keyword>
<dbReference type="Proteomes" id="UP000327044">
    <property type="component" value="Unassembled WGS sequence"/>
</dbReference>
<dbReference type="FunFam" id="3.40.50.1100:FF:000003">
    <property type="entry name" value="Cystathionine beta-synthase"/>
    <property type="match status" value="1"/>
</dbReference>
<evidence type="ECO:0000256" key="3">
    <source>
        <dbReference type="ARBA" id="ARBA00007103"/>
    </source>
</evidence>
<accession>A0A5N4B188</accession>
<dbReference type="InterPro" id="IPR036052">
    <property type="entry name" value="TrpB-like_PALP_sf"/>
</dbReference>
<dbReference type="PROSITE" id="PS00901">
    <property type="entry name" value="CYS_SYNTHASE"/>
    <property type="match status" value="1"/>
</dbReference>
<comment type="cofactor">
    <cofactor evidence="1">
        <name>pyridoxal 5'-phosphate</name>
        <dbReference type="ChEBI" id="CHEBI:597326"/>
    </cofactor>
</comment>
<organism evidence="12 13">
    <name type="scientific">Photinus pyralis</name>
    <name type="common">Common eastern firefly</name>
    <name type="synonym">Lampyris pyralis</name>
    <dbReference type="NCBI Taxonomy" id="7054"/>
    <lineage>
        <taxon>Eukaryota</taxon>
        <taxon>Metazoa</taxon>
        <taxon>Ecdysozoa</taxon>
        <taxon>Arthropoda</taxon>
        <taxon>Hexapoda</taxon>
        <taxon>Insecta</taxon>
        <taxon>Pterygota</taxon>
        <taxon>Neoptera</taxon>
        <taxon>Endopterygota</taxon>
        <taxon>Coleoptera</taxon>
        <taxon>Polyphaga</taxon>
        <taxon>Elateriformia</taxon>
        <taxon>Elateroidea</taxon>
        <taxon>Lampyridae</taxon>
        <taxon>Lampyrinae</taxon>
        <taxon>Photinus</taxon>
    </lineage>
</organism>
<evidence type="ECO:0000256" key="4">
    <source>
        <dbReference type="ARBA" id="ARBA00012041"/>
    </source>
</evidence>
<dbReference type="InterPro" id="IPR001926">
    <property type="entry name" value="TrpB-like_PALP"/>
</dbReference>
<dbReference type="PANTHER" id="PTHR10314">
    <property type="entry name" value="CYSTATHIONINE BETA-SYNTHASE"/>
    <property type="match status" value="1"/>
</dbReference>
<comment type="similarity">
    <text evidence="3">Belongs to the cysteine synthase/cystathionine beta-synthase family.</text>
</comment>
<dbReference type="GO" id="GO:0006535">
    <property type="term" value="P:cysteine biosynthetic process from serine"/>
    <property type="evidence" value="ECO:0007669"/>
    <property type="project" value="InterPro"/>
</dbReference>